<keyword evidence="3" id="KW-1185">Reference proteome</keyword>
<dbReference type="OrthoDB" id="7374754at2"/>
<feature type="domain" description="SsuA/THI5-like" evidence="1">
    <location>
        <begin position="182"/>
        <end position="310"/>
    </location>
</feature>
<evidence type="ECO:0000313" key="2">
    <source>
        <dbReference type="EMBL" id="TCV09077.1"/>
    </source>
</evidence>
<proteinExistence type="predicted"/>
<sequence>MLFKPDADGSLVFMQMKRITEENRMRHPLLRLKTDPSMTLPSIPRPRACRWRQGMNRLVNVALLLSAALMTLSVQANDAAPQDVPKPTTIRIGLPDQSAGSKPFIRGPLGLAHIRQQLEKEFEPQGIKIQWSFFKGAGPAVNEALANKQLDVVYLGDLAAIIGRAGGLSTRVLVGSRGSDSYLAATPESGIQRIEDLRGKRVAVYKGTADQLSFERAIKSVGLSERDMRTINLDWTASKAALAAKRVDAVWGGVSLLALRKQGINIVTTSRALGWGNTTQAAVLATQDFIDRYPGTTQQLVNVLVDNAQWIGDAQHLPEYTALMSEQSQIPQAIFQEELKAQDLPFQSSPRLDPFLLSSLQDSVERAKAAGLIRNTFSVSDWFAGQFVDRALTAKGLGSHWLVYDASGNPTK</sequence>
<dbReference type="Gene3D" id="3.40.190.10">
    <property type="entry name" value="Periplasmic binding protein-like II"/>
    <property type="match status" value="2"/>
</dbReference>
<evidence type="ECO:0000259" key="1">
    <source>
        <dbReference type="Pfam" id="PF09084"/>
    </source>
</evidence>
<gene>
    <name evidence="2" type="ORF">EDC54_101601</name>
</gene>
<evidence type="ECO:0000313" key="3">
    <source>
        <dbReference type="Proteomes" id="UP000295433"/>
    </source>
</evidence>
<name>A0A4R3VUR1_9GAMM</name>
<protein>
    <submittedName>
        <fullName evidence="2">Sulfonate transport system substrate-binding protein</fullName>
    </submittedName>
</protein>
<dbReference type="AlphaFoldDB" id="A0A4R3VUR1"/>
<dbReference type="SUPFAM" id="SSF53850">
    <property type="entry name" value="Periplasmic binding protein-like II"/>
    <property type="match status" value="1"/>
</dbReference>
<dbReference type="PANTHER" id="PTHR30024:SF21">
    <property type="entry name" value="ABC TRANSPORTER SUBSTRATE-BINDING PROTEIN"/>
    <property type="match status" value="1"/>
</dbReference>
<organism evidence="2 3">
    <name type="scientific">Samsonia erythrinae</name>
    <dbReference type="NCBI Taxonomy" id="160434"/>
    <lineage>
        <taxon>Bacteria</taxon>
        <taxon>Pseudomonadati</taxon>
        <taxon>Pseudomonadota</taxon>
        <taxon>Gammaproteobacteria</taxon>
        <taxon>Enterobacterales</taxon>
        <taxon>Pectobacteriaceae</taxon>
        <taxon>Samsonia</taxon>
    </lineage>
</organism>
<dbReference type="PANTHER" id="PTHR30024">
    <property type="entry name" value="ALIPHATIC SULFONATES-BINDING PROTEIN-RELATED"/>
    <property type="match status" value="1"/>
</dbReference>
<dbReference type="InterPro" id="IPR015168">
    <property type="entry name" value="SsuA/THI5"/>
</dbReference>
<dbReference type="EMBL" id="SMBY01000001">
    <property type="protein sequence ID" value="TCV09077.1"/>
    <property type="molecule type" value="Genomic_DNA"/>
</dbReference>
<dbReference type="Proteomes" id="UP000295433">
    <property type="component" value="Unassembled WGS sequence"/>
</dbReference>
<reference evidence="2 3" key="1">
    <citation type="submission" date="2019-03" db="EMBL/GenBank/DDBJ databases">
        <title>Genomic Encyclopedia of Type Strains, Phase IV (KMG-IV): sequencing the most valuable type-strain genomes for metagenomic binning, comparative biology and taxonomic classification.</title>
        <authorList>
            <person name="Goeker M."/>
        </authorList>
    </citation>
    <scope>NUCLEOTIDE SEQUENCE [LARGE SCALE GENOMIC DNA]</scope>
    <source>
        <strain evidence="2 3">DSM 16730</strain>
    </source>
</reference>
<comment type="caution">
    <text evidence="2">The sequence shown here is derived from an EMBL/GenBank/DDBJ whole genome shotgun (WGS) entry which is preliminary data.</text>
</comment>
<dbReference type="Pfam" id="PF09084">
    <property type="entry name" value="NMT1"/>
    <property type="match status" value="1"/>
</dbReference>
<accession>A0A4R3VUR1</accession>